<feature type="region of interest" description="Disordered" evidence="2">
    <location>
        <begin position="344"/>
        <end position="366"/>
    </location>
</feature>
<protein>
    <recommendedName>
        <fullName evidence="7">Chromo domain-containing protein</fullName>
    </recommendedName>
</protein>
<evidence type="ECO:0000313" key="3">
    <source>
        <dbReference type="EMBL" id="CRK31574.1"/>
    </source>
</evidence>
<feature type="region of interest" description="Disordered" evidence="2">
    <location>
        <begin position="254"/>
        <end position="273"/>
    </location>
</feature>
<evidence type="ECO:0000313" key="6">
    <source>
        <dbReference type="Proteomes" id="UP000045706"/>
    </source>
</evidence>
<comment type="subunit">
    <text evidence="1">Component of the NuA4 histone acetyltransferase complex.</text>
</comment>
<evidence type="ECO:0000313" key="4">
    <source>
        <dbReference type="EMBL" id="CRK43719.1"/>
    </source>
</evidence>
<feature type="compositionally biased region" description="Basic and acidic residues" evidence="2">
    <location>
        <begin position="346"/>
        <end position="366"/>
    </location>
</feature>
<evidence type="ECO:0000256" key="2">
    <source>
        <dbReference type="SAM" id="MobiDB-lite"/>
    </source>
</evidence>
<dbReference type="AlphaFoldDB" id="A0A0G4NBH1"/>
<feature type="compositionally biased region" description="Polar residues" evidence="2">
    <location>
        <begin position="1"/>
        <end position="28"/>
    </location>
</feature>
<evidence type="ECO:0000256" key="1">
    <source>
        <dbReference type="ARBA" id="ARBA00011353"/>
    </source>
</evidence>
<reference evidence="5 6" key="1">
    <citation type="submission" date="2015-05" db="EMBL/GenBank/DDBJ databases">
        <authorList>
            <person name="Fogelqvist Johan"/>
        </authorList>
    </citation>
    <scope>NUCLEOTIDE SEQUENCE [LARGE SCALE GENOMIC DNA]</scope>
    <source>
        <strain evidence="3">VL1</strain>
        <strain evidence="4">VL2</strain>
    </source>
</reference>
<dbReference type="EMBL" id="CVQH01021796">
    <property type="protein sequence ID" value="CRK31574.1"/>
    <property type="molecule type" value="Genomic_DNA"/>
</dbReference>
<feature type="region of interest" description="Disordered" evidence="2">
    <location>
        <begin position="1"/>
        <end position="62"/>
    </location>
</feature>
<sequence>MSLKFQNYDPSTKTFKPSMGRSSHNRLPQSKKPGGTTPKLLLGLSPEMSEQGVEVSDESLPSARLQASSGLIDLTRSDMLPQERSTSNCQDQQNVLDCGQDRSSALTPPLYIFTSQQHDGSSIGASSTSDLQKSSLTVSRTYDPPPTNCTHPDAIPPAIFKGISPDPANGGTSVFSFDPLAQDVLRLNPQSGERMTVQNIGPPQAQVTAPSSAMVRKSKAILPAPILVENDVNTSADLADKDEVMTDMDDDFNDHGRRPAQGASSRLEQGQRADLAAGEEWEITELMGREVIDGKVYYLIHWTPTLVPEDEINAPNLISRFEARFGAKSNTMRPTRIAKQPRLTKMRKDGKEMPKCRPGRPRKEVS</sequence>
<keyword evidence="5" id="KW-1185">Reference proteome</keyword>
<dbReference type="SUPFAM" id="SSF54160">
    <property type="entry name" value="Chromo domain-like"/>
    <property type="match status" value="1"/>
</dbReference>
<evidence type="ECO:0000313" key="5">
    <source>
        <dbReference type="Proteomes" id="UP000044602"/>
    </source>
</evidence>
<feature type="compositionally biased region" description="Polar residues" evidence="2">
    <location>
        <begin position="117"/>
        <end position="140"/>
    </location>
</feature>
<name>A0A0G4NBH1_VERLO</name>
<dbReference type="Proteomes" id="UP000044602">
    <property type="component" value="Unassembled WGS sequence"/>
</dbReference>
<accession>A0A0G4NBH1</accession>
<dbReference type="InterPro" id="IPR016197">
    <property type="entry name" value="Chromo-like_dom_sf"/>
</dbReference>
<dbReference type="Proteomes" id="UP000045706">
    <property type="component" value="Unassembled WGS sequence"/>
</dbReference>
<feature type="compositionally biased region" description="Low complexity" evidence="2">
    <location>
        <begin position="31"/>
        <end position="44"/>
    </location>
</feature>
<gene>
    <name evidence="3" type="ORF">BN1708_015978</name>
    <name evidence="4" type="ORF">BN1723_016249</name>
</gene>
<dbReference type="EMBL" id="CVQI01033518">
    <property type="protein sequence ID" value="CRK43719.1"/>
    <property type="molecule type" value="Genomic_DNA"/>
</dbReference>
<organism evidence="4 6">
    <name type="scientific">Verticillium longisporum</name>
    <name type="common">Verticillium dahliae var. longisporum</name>
    <dbReference type="NCBI Taxonomy" id="100787"/>
    <lineage>
        <taxon>Eukaryota</taxon>
        <taxon>Fungi</taxon>
        <taxon>Dikarya</taxon>
        <taxon>Ascomycota</taxon>
        <taxon>Pezizomycotina</taxon>
        <taxon>Sordariomycetes</taxon>
        <taxon>Hypocreomycetidae</taxon>
        <taxon>Glomerellales</taxon>
        <taxon>Plectosphaerellaceae</taxon>
        <taxon>Verticillium</taxon>
    </lineage>
</organism>
<evidence type="ECO:0008006" key="7">
    <source>
        <dbReference type="Google" id="ProtNLM"/>
    </source>
</evidence>
<feature type="region of interest" description="Disordered" evidence="2">
    <location>
        <begin position="117"/>
        <end position="151"/>
    </location>
</feature>
<proteinExistence type="predicted"/>